<dbReference type="AlphaFoldDB" id="A0A1I4HAM5"/>
<evidence type="ECO:0000256" key="1">
    <source>
        <dbReference type="SAM" id="MobiDB-lite"/>
    </source>
</evidence>
<dbReference type="RefSeq" id="WP_091948569.1">
    <property type="nucleotide sequence ID" value="NZ_FOSV01000014.1"/>
</dbReference>
<evidence type="ECO:0000313" key="2">
    <source>
        <dbReference type="EMBL" id="SFL39215.1"/>
    </source>
</evidence>
<dbReference type="OrthoDB" id="8138607at2"/>
<gene>
    <name evidence="2" type="ORF">SAMN04488125_11427</name>
</gene>
<proteinExistence type="predicted"/>
<accession>A0A1I4HAM5</accession>
<protein>
    <submittedName>
        <fullName evidence="2">Uncharacterized protein</fullName>
    </submittedName>
</protein>
<keyword evidence="3" id="KW-1185">Reference proteome</keyword>
<feature type="region of interest" description="Disordered" evidence="1">
    <location>
        <begin position="165"/>
        <end position="197"/>
    </location>
</feature>
<evidence type="ECO:0000313" key="3">
    <source>
        <dbReference type="Proteomes" id="UP000198804"/>
    </source>
</evidence>
<organism evidence="2 3">
    <name type="scientific">Methylorubrum salsuginis</name>
    <dbReference type="NCBI Taxonomy" id="414703"/>
    <lineage>
        <taxon>Bacteria</taxon>
        <taxon>Pseudomonadati</taxon>
        <taxon>Pseudomonadota</taxon>
        <taxon>Alphaproteobacteria</taxon>
        <taxon>Hyphomicrobiales</taxon>
        <taxon>Methylobacteriaceae</taxon>
        <taxon>Methylorubrum</taxon>
    </lineage>
</organism>
<feature type="compositionally biased region" description="Polar residues" evidence="1">
    <location>
        <begin position="180"/>
        <end position="197"/>
    </location>
</feature>
<dbReference type="Proteomes" id="UP000198804">
    <property type="component" value="Unassembled WGS sequence"/>
</dbReference>
<reference evidence="3" key="1">
    <citation type="submission" date="2016-10" db="EMBL/GenBank/DDBJ databases">
        <authorList>
            <person name="Varghese N."/>
            <person name="Submissions S."/>
        </authorList>
    </citation>
    <scope>NUCLEOTIDE SEQUENCE [LARGE SCALE GENOMIC DNA]</scope>
    <source>
        <strain evidence="3">CGMCC 1.6474</strain>
    </source>
</reference>
<name>A0A1I4HAM5_9HYPH</name>
<dbReference type="STRING" id="414703.SAMN04488125_11427"/>
<dbReference type="EMBL" id="FOSV01000014">
    <property type="protein sequence ID" value="SFL39215.1"/>
    <property type="molecule type" value="Genomic_DNA"/>
</dbReference>
<sequence length="197" mass="21205">MVDLSAAARQQLAGLVGGAKGGTKTEQTAASAGIRSFDEMVQDRSQALADRLKSAFTKLGIPLDEPTKLQLDELGQVKTDSPYKKKIEKLFADDPELAKEFKDVAGLNAMKAAQKALEAFEAEKRAAKDDDARDAAYGRYTARIMTSQDLSGTMTLDDGKLRSASREFMDRSLGEAPAAQASTKAEQVTGQRVSRTV</sequence>